<dbReference type="RefSeq" id="WP_208734482.1">
    <property type="nucleotide sequence ID" value="NZ_RAWI01000179.1"/>
</dbReference>
<proteinExistence type="predicted"/>
<dbReference type="EMBL" id="RAWI01000179">
    <property type="protein sequence ID" value="RKI03357.1"/>
    <property type="molecule type" value="Genomic_DNA"/>
</dbReference>
<evidence type="ECO:0000313" key="1">
    <source>
        <dbReference type="EMBL" id="RKI03357.1"/>
    </source>
</evidence>
<reference evidence="1 2" key="1">
    <citation type="submission" date="2018-09" db="EMBL/GenBank/DDBJ databases">
        <authorList>
            <person name="Livingstone P.G."/>
            <person name="Whitworth D.E."/>
        </authorList>
    </citation>
    <scope>NUCLEOTIDE SEQUENCE [LARGE SCALE GENOMIC DNA]</scope>
    <source>
        <strain evidence="1 2">CA031B</strain>
    </source>
</reference>
<feature type="non-terminal residue" evidence="1">
    <location>
        <position position="1"/>
    </location>
</feature>
<name>A0ABX9QF36_9BACT</name>
<gene>
    <name evidence="1" type="ORF">D7Y13_22195</name>
</gene>
<protein>
    <submittedName>
        <fullName evidence="1">Acyl-CoA dehydrogenase</fullName>
    </submittedName>
</protein>
<comment type="caution">
    <text evidence="1">The sequence shown here is derived from an EMBL/GenBank/DDBJ whole genome shotgun (WGS) entry which is preliminary data.</text>
</comment>
<dbReference type="Proteomes" id="UP000278907">
    <property type="component" value="Unassembled WGS sequence"/>
</dbReference>
<accession>A0ABX9QF36</accession>
<organism evidence="1 2">
    <name type="scientific">Corallococcus praedator</name>
    <dbReference type="NCBI Taxonomy" id="2316724"/>
    <lineage>
        <taxon>Bacteria</taxon>
        <taxon>Pseudomonadati</taxon>
        <taxon>Myxococcota</taxon>
        <taxon>Myxococcia</taxon>
        <taxon>Myxococcales</taxon>
        <taxon>Cystobacterineae</taxon>
        <taxon>Myxococcaceae</taxon>
        <taxon>Corallococcus</taxon>
    </lineage>
</organism>
<sequence length="174" mass="18918">ALFRLDAPLPPLPFDKLALSGGGQDGLAGSLLEALDSLGEAAATRPLRDRLESFARELEVLRREAAALPPRELTATASPAAYALTTRAITLMAASACVNVWRQQADDAFLGDPAWLLAALHRLDVWRERAQGPLPEAIRSRLFAELHARHEDARTFDLNQTPLSGWRPLPAPLS</sequence>
<evidence type="ECO:0000313" key="2">
    <source>
        <dbReference type="Proteomes" id="UP000278907"/>
    </source>
</evidence>
<keyword evidence="2" id="KW-1185">Reference proteome</keyword>